<dbReference type="PRINTS" id="PR00385">
    <property type="entry name" value="P450"/>
</dbReference>
<evidence type="ECO:0000256" key="5">
    <source>
        <dbReference type="ARBA" id="ARBA00023002"/>
    </source>
</evidence>
<name>A0A164KFG1_9NOCA</name>
<dbReference type="InterPro" id="IPR017972">
    <property type="entry name" value="Cyt_P450_CS"/>
</dbReference>
<comment type="caution">
    <text evidence="9">The sequence shown here is derived from an EMBL/GenBank/DDBJ whole genome shotgun (WGS) entry which is preliminary data.</text>
</comment>
<dbReference type="Pfam" id="PF00067">
    <property type="entry name" value="p450"/>
    <property type="match status" value="1"/>
</dbReference>
<comment type="cofactor">
    <cofactor evidence="1">
        <name>heme</name>
        <dbReference type="ChEBI" id="CHEBI:30413"/>
    </cofactor>
</comment>
<dbReference type="GO" id="GO:0016705">
    <property type="term" value="F:oxidoreductase activity, acting on paired donors, with incorporation or reduction of molecular oxygen"/>
    <property type="evidence" value="ECO:0007669"/>
    <property type="project" value="InterPro"/>
</dbReference>
<dbReference type="AlphaFoldDB" id="A0A164KFG1"/>
<dbReference type="GO" id="GO:0005506">
    <property type="term" value="F:iron ion binding"/>
    <property type="evidence" value="ECO:0007669"/>
    <property type="project" value="InterPro"/>
</dbReference>
<dbReference type="Gene3D" id="1.10.630.10">
    <property type="entry name" value="Cytochrome P450"/>
    <property type="match status" value="1"/>
</dbReference>
<dbReference type="SUPFAM" id="SSF48264">
    <property type="entry name" value="Cytochrome P450"/>
    <property type="match status" value="1"/>
</dbReference>
<dbReference type="OrthoDB" id="3664945at2"/>
<evidence type="ECO:0000256" key="7">
    <source>
        <dbReference type="ARBA" id="ARBA00023033"/>
    </source>
</evidence>
<evidence type="ECO:0000256" key="2">
    <source>
        <dbReference type="ARBA" id="ARBA00010617"/>
    </source>
</evidence>
<dbReference type="PANTHER" id="PTHR46696:SF1">
    <property type="entry name" value="CYTOCHROME P450 YJIB-RELATED"/>
    <property type="match status" value="1"/>
</dbReference>
<accession>A0A164KFG1</accession>
<proteinExistence type="inferred from homology"/>
<dbReference type="PANTHER" id="PTHR46696">
    <property type="entry name" value="P450, PUTATIVE (EUROFUNG)-RELATED"/>
    <property type="match status" value="1"/>
</dbReference>
<dbReference type="PRINTS" id="PR00359">
    <property type="entry name" value="BP450"/>
</dbReference>
<dbReference type="GO" id="GO:0020037">
    <property type="term" value="F:heme binding"/>
    <property type="evidence" value="ECO:0007669"/>
    <property type="project" value="InterPro"/>
</dbReference>
<comment type="similarity">
    <text evidence="2 8">Belongs to the cytochrome P450 family.</text>
</comment>
<dbReference type="InterPro" id="IPR036396">
    <property type="entry name" value="Cyt_P450_sf"/>
</dbReference>
<dbReference type="PROSITE" id="PS00086">
    <property type="entry name" value="CYTOCHROME_P450"/>
    <property type="match status" value="1"/>
</dbReference>
<reference evidence="9 10" key="1">
    <citation type="submission" date="2016-04" db="EMBL/GenBank/DDBJ databases">
        <authorList>
            <person name="Evans L.H."/>
            <person name="Alamgir A."/>
            <person name="Owens N."/>
            <person name="Weber N.D."/>
            <person name="Virtaneva K."/>
            <person name="Barbian K."/>
            <person name="Babar A."/>
            <person name="Rosenke K."/>
        </authorList>
    </citation>
    <scope>NUCLEOTIDE SEQUENCE [LARGE SCALE GENOMIC DNA]</scope>
    <source>
        <strain evidence="9 10">IFM 0406</strain>
    </source>
</reference>
<keyword evidence="5 8" id="KW-0560">Oxidoreductase</keyword>
<dbReference type="RefSeq" id="WP_067576753.1">
    <property type="nucleotide sequence ID" value="NZ_JABMCZ010000003.1"/>
</dbReference>
<dbReference type="InterPro" id="IPR001128">
    <property type="entry name" value="Cyt_P450"/>
</dbReference>
<keyword evidence="3 8" id="KW-0349">Heme</keyword>
<gene>
    <name evidence="9" type="ORF">AWN90_00760</name>
</gene>
<dbReference type="CDD" id="cd11030">
    <property type="entry name" value="CYP105-like"/>
    <property type="match status" value="1"/>
</dbReference>
<dbReference type="FunFam" id="1.10.630.10:FF:000018">
    <property type="entry name" value="Cytochrome P450 monooxygenase"/>
    <property type="match status" value="1"/>
</dbReference>
<dbReference type="STRING" id="455432.AWN90_00760"/>
<evidence type="ECO:0000256" key="3">
    <source>
        <dbReference type="ARBA" id="ARBA00022617"/>
    </source>
</evidence>
<evidence type="ECO:0000313" key="10">
    <source>
        <dbReference type="Proteomes" id="UP000076512"/>
    </source>
</evidence>
<keyword evidence="7 8" id="KW-0503">Monooxygenase</keyword>
<evidence type="ECO:0000256" key="1">
    <source>
        <dbReference type="ARBA" id="ARBA00001971"/>
    </source>
</evidence>
<organism evidence="9 10">
    <name type="scientific">Nocardia terpenica</name>
    <dbReference type="NCBI Taxonomy" id="455432"/>
    <lineage>
        <taxon>Bacteria</taxon>
        <taxon>Bacillati</taxon>
        <taxon>Actinomycetota</taxon>
        <taxon>Actinomycetes</taxon>
        <taxon>Mycobacteriales</taxon>
        <taxon>Nocardiaceae</taxon>
        <taxon>Nocardia</taxon>
    </lineage>
</organism>
<dbReference type="Proteomes" id="UP000076512">
    <property type="component" value="Unassembled WGS sequence"/>
</dbReference>
<dbReference type="GO" id="GO:0004497">
    <property type="term" value="F:monooxygenase activity"/>
    <property type="evidence" value="ECO:0007669"/>
    <property type="project" value="UniProtKB-KW"/>
</dbReference>
<dbReference type="EMBL" id="LWGR01000012">
    <property type="protein sequence ID" value="KZM71342.1"/>
    <property type="molecule type" value="Genomic_DNA"/>
</dbReference>
<keyword evidence="4 8" id="KW-0479">Metal-binding</keyword>
<evidence type="ECO:0000256" key="8">
    <source>
        <dbReference type="RuleBase" id="RU000461"/>
    </source>
</evidence>
<keyword evidence="6 8" id="KW-0408">Iron</keyword>
<protein>
    <submittedName>
        <fullName evidence="9">Cytochrome</fullName>
    </submittedName>
</protein>
<sequence length="399" mass="43988">MTESLPIITELPLERPAGRPFDPPAELRALREREPLTRMDFPDGHRGWLATGHAVVRAILADPRFSNRTDVLHSPIKGAPAPGPTPPGTFLRYDPPEHTRFRNLLVGRFTVRRMRMLTERVEELTAGCLDAMARHGGPVDLVEAFARPIPELVICELLGVPTADHDRFRRLAASPGHEATAREILDEASDLFDDIMDYIRHLVAAKRANPTDDMLSELTASDLTEDELVGVGSMLFAAGGETTANMLALGTYALLRNPDQLAALRADPDLTDRAIEELLRYLTIAHITTRTATEDVELAGHTIESGATVVLSLSAADRDERRFDDPDTLDVERNAVGHLAFGYGVHQCLGQQLARVEMRVAFPALLSRFPGLRLAVPPEEVPMRNALDIAGVRRLPVIW</sequence>
<evidence type="ECO:0000313" key="9">
    <source>
        <dbReference type="EMBL" id="KZM71342.1"/>
    </source>
</evidence>
<evidence type="ECO:0000256" key="4">
    <source>
        <dbReference type="ARBA" id="ARBA00022723"/>
    </source>
</evidence>
<evidence type="ECO:0000256" key="6">
    <source>
        <dbReference type="ARBA" id="ARBA00023004"/>
    </source>
</evidence>
<dbReference type="InterPro" id="IPR002397">
    <property type="entry name" value="Cyt_P450_B"/>
</dbReference>
<keyword evidence="10" id="KW-1185">Reference proteome</keyword>